<sequence>MKKISRAGNLLAVMAVLLCGCASAVKNYGPDEHFSETEAASGAASTPEQCARTSDAVWVAGPTFQECIRYFPSKDFRQGTVHSAIVFMAGDVLSAKGVSPSYAAGTPRKRIERADQEQRRGGTPYLILGRPGTDGSSGNQNLRRTRYETLVMNAALDKIKEKYGIAEYGLIGQSGGGGLVAALIAERQDVLCAVSSSGVTAVKYRIAAAGRSSDYTGKSVGDVWDPVEQLGRVNPMPGFRMFVTSDKNDGDVGYSSQEHYVLAAQKSGLPITQLMVRGTGPVHHQTYSIGNRVVEDCMLGLSTSYISTTYSGLSNDHPDMDGLARKAQARRRLETAGQGTAQPGNR</sequence>
<dbReference type="InterPro" id="IPR029058">
    <property type="entry name" value="AB_hydrolase_fold"/>
</dbReference>
<dbReference type="Pfam" id="PF00561">
    <property type="entry name" value="Abhydrolase_1"/>
    <property type="match status" value="1"/>
</dbReference>
<feature type="signal peptide" evidence="2">
    <location>
        <begin position="1"/>
        <end position="24"/>
    </location>
</feature>
<dbReference type="PROSITE" id="PS51257">
    <property type="entry name" value="PROKAR_LIPOPROTEIN"/>
    <property type="match status" value="1"/>
</dbReference>
<dbReference type="EMBL" id="JABFMT010000002">
    <property type="protein sequence ID" value="NUU00652.1"/>
    <property type="molecule type" value="Genomic_DNA"/>
</dbReference>
<dbReference type="SUPFAM" id="SSF53474">
    <property type="entry name" value="alpha/beta-Hydrolases"/>
    <property type="match status" value="1"/>
</dbReference>
<keyword evidence="5" id="KW-1185">Reference proteome</keyword>
<proteinExistence type="predicted"/>
<evidence type="ECO:0000313" key="5">
    <source>
        <dbReference type="Proteomes" id="UP000536746"/>
    </source>
</evidence>
<evidence type="ECO:0000256" key="2">
    <source>
        <dbReference type="SAM" id="SignalP"/>
    </source>
</evidence>
<dbReference type="Proteomes" id="UP000536746">
    <property type="component" value="Unassembled WGS sequence"/>
</dbReference>
<evidence type="ECO:0000256" key="1">
    <source>
        <dbReference type="SAM" id="MobiDB-lite"/>
    </source>
</evidence>
<dbReference type="InterPro" id="IPR000073">
    <property type="entry name" value="AB_hydrolase_1"/>
</dbReference>
<name>A0ABX2LPZ3_9BURK</name>
<reference evidence="4 5" key="1">
    <citation type="journal article" date="2020" name="Front. Plant Sci.">
        <title>Isolation of Rhizosphere Bacteria That Improve Quality and Water Stress Tolerance in Greenhouse Ornamentals.</title>
        <authorList>
            <person name="Nordstedt N.P."/>
            <person name="Jones M.L."/>
        </authorList>
    </citation>
    <scope>NUCLEOTIDE SEQUENCE [LARGE SCALE GENOMIC DNA]</scope>
    <source>
        <strain evidence="4 5">C6C2</strain>
    </source>
</reference>
<feature type="chain" id="PRO_5047151175" description="AB hydrolase-1 domain-containing protein" evidence="2">
    <location>
        <begin position="25"/>
        <end position="346"/>
    </location>
</feature>
<keyword evidence="2" id="KW-0732">Signal</keyword>
<protein>
    <recommendedName>
        <fullName evidence="3">AB hydrolase-1 domain-containing protein</fullName>
    </recommendedName>
</protein>
<gene>
    <name evidence="4" type="ORF">HNO84_03505</name>
</gene>
<evidence type="ECO:0000259" key="3">
    <source>
        <dbReference type="Pfam" id="PF00561"/>
    </source>
</evidence>
<dbReference type="Gene3D" id="3.40.50.1820">
    <property type="entry name" value="alpha/beta hydrolase"/>
    <property type="match status" value="1"/>
</dbReference>
<dbReference type="RefSeq" id="WP_079216454.1">
    <property type="nucleotide sequence ID" value="NZ_CP018845.1"/>
</dbReference>
<organism evidence="4 5">
    <name type="scientific">Herbaspirillum robiniae</name>
    <dbReference type="NCBI Taxonomy" id="2014887"/>
    <lineage>
        <taxon>Bacteria</taxon>
        <taxon>Pseudomonadati</taxon>
        <taxon>Pseudomonadota</taxon>
        <taxon>Betaproteobacteria</taxon>
        <taxon>Burkholderiales</taxon>
        <taxon>Oxalobacteraceae</taxon>
        <taxon>Herbaspirillum</taxon>
    </lineage>
</organism>
<comment type="caution">
    <text evidence="4">The sequence shown here is derived from an EMBL/GenBank/DDBJ whole genome shotgun (WGS) entry which is preliminary data.</text>
</comment>
<accession>A0ABX2LPZ3</accession>
<feature type="domain" description="AB hydrolase-1" evidence="3">
    <location>
        <begin position="130"/>
        <end position="198"/>
    </location>
</feature>
<evidence type="ECO:0000313" key="4">
    <source>
        <dbReference type="EMBL" id="NUU00652.1"/>
    </source>
</evidence>
<feature type="region of interest" description="Disordered" evidence="1">
    <location>
        <begin position="122"/>
        <end position="141"/>
    </location>
</feature>